<dbReference type="InterPro" id="IPR036397">
    <property type="entry name" value="RNaseH_sf"/>
</dbReference>
<dbReference type="PANTHER" id="PTHR46791">
    <property type="entry name" value="EXPRESSED PROTEIN"/>
    <property type="match status" value="1"/>
</dbReference>
<dbReference type="SUPFAM" id="SSF53098">
    <property type="entry name" value="Ribonuclease H-like"/>
    <property type="match status" value="1"/>
</dbReference>
<dbReference type="AlphaFoldDB" id="A0A166AHS7"/>
<organism evidence="2 3">
    <name type="scientific">Sistotremastrum suecicum HHB10207 ss-3</name>
    <dbReference type="NCBI Taxonomy" id="1314776"/>
    <lineage>
        <taxon>Eukaryota</taxon>
        <taxon>Fungi</taxon>
        <taxon>Dikarya</taxon>
        <taxon>Basidiomycota</taxon>
        <taxon>Agaricomycotina</taxon>
        <taxon>Agaricomycetes</taxon>
        <taxon>Sistotremastrales</taxon>
        <taxon>Sistotremastraceae</taxon>
        <taxon>Sistotremastrum</taxon>
    </lineage>
</organism>
<dbReference type="InterPro" id="IPR012337">
    <property type="entry name" value="RNaseH-like_sf"/>
</dbReference>
<feature type="domain" description="Integrase core" evidence="1">
    <location>
        <begin position="166"/>
        <end position="258"/>
    </location>
</feature>
<dbReference type="Proteomes" id="UP000076798">
    <property type="component" value="Unassembled WGS sequence"/>
</dbReference>
<proteinExistence type="predicted"/>
<dbReference type="Gene3D" id="3.30.420.10">
    <property type="entry name" value="Ribonuclease H-like superfamily/Ribonuclease H"/>
    <property type="match status" value="1"/>
</dbReference>
<dbReference type="Pfam" id="PF24764">
    <property type="entry name" value="rva_4"/>
    <property type="match status" value="1"/>
</dbReference>
<accession>A0A166AHS7</accession>
<dbReference type="OrthoDB" id="2793715at2759"/>
<feature type="non-terminal residue" evidence="2">
    <location>
        <position position="262"/>
    </location>
</feature>
<sequence length="262" mass="30066">FPPDHYRNLEDSLTVFLTELDEAYNTSNAPPDDRISATEIVHTGHVGRPRIEIDKNILEYALQFSGPARLGKQLGCCSRTVRRRALEHELCDPQPPVRTTVTHDDGSVTFTYTSYTAPMSTITDQELDDLVSDILQQFPAYGRRRIKAALAFKMYKVPDTRIRESTLVIHCFIDGYSRLVLGIRVNTDNESTTVLRLFRDCVRLHGLPSRYISSPFAIHISNRVFRSVHNTRIERLWFDVTKDFGGGWKRFARDLQDNEGFD</sequence>
<reference evidence="2 3" key="1">
    <citation type="journal article" date="2016" name="Mol. Biol. Evol.">
        <title>Comparative Genomics of Early-Diverging Mushroom-Forming Fungi Provides Insights into the Origins of Lignocellulose Decay Capabilities.</title>
        <authorList>
            <person name="Nagy L.G."/>
            <person name="Riley R."/>
            <person name="Tritt A."/>
            <person name="Adam C."/>
            <person name="Daum C."/>
            <person name="Floudas D."/>
            <person name="Sun H."/>
            <person name="Yadav J.S."/>
            <person name="Pangilinan J."/>
            <person name="Larsson K.H."/>
            <person name="Matsuura K."/>
            <person name="Barry K."/>
            <person name="Labutti K."/>
            <person name="Kuo R."/>
            <person name="Ohm R.A."/>
            <person name="Bhattacharya S.S."/>
            <person name="Shirouzu T."/>
            <person name="Yoshinaga Y."/>
            <person name="Martin F.M."/>
            <person name="Grigoriev I.V."/>
            <person name="Hibbett D.S."/>
        </authorList>
    </citation>
    <scope>NUCLEOTIDE SEQUENCE [LARGE SCALE GENOMIC DNA]</scope>
    <source>
        <strain evidence="2 3">HHB10207 ss-3</strain>
    </source>
</reference>
<dbReference type="EMBL" id="KV428143">
    <property type="protein sequence ID" value="KZT35336.1"/>
    <property type="molecule type" value="Genomic_DNA"/>
</dbReference>
<protein>
    <recommendedName>
        <fullName evidence="1">Integrase core domain-containing protein</fullName>
    </recommendedName>
</protein>
<dbReference type="STRING" id="1314776.A0A166AHS7"/>
<keyword evidence="3" id="KW-1185">Reference proteome</keyword>
<evidence type="ECO:0000313" key="3">
    <source>
        <dbReference type="Proteomes" id="UP000076798"/>
    </source>
</evidence>
<dbReference type="GO" id="GO:0003676">
    <property type="term" value="F:nucleic acid binding"/>
    <property type="evidence" value="ECO:0007669"/>
    <property type="project" value="InterPro"/>
</dbReference>
<evidence type="ECO:0000259" key="1">
    <source>
        <dbReference type="Pfam" id="PF24764"/>
    </source>
</evidence>
<gene>
    <name evidence="2" type="ORF">SISSUDRAFT_957542</name>
</gene>
<name>A0A166AHS7_9AGAM</name>
<feature type="non-terminal residue" evidence="2">
    <location>
        <position position="1"/>
    </location>
</feature>
<evidence type="ECO:0000313" key="2">
    <source>
        <dbReference type="EMBL" id="KZT35336.1"/>
    </source>
</evidence>
<dbReference type="PANTHER" id="PTHR46791:SF5">
    <property type="entry name" value="CLR5 DOMAIN-CONTAINING PROTEIN-RELATED"/>
    <property type="match status" value="1"/>
</dbReference>
<dbReference type="InterPro" id="IPR058913">
    <property type="entry name" value="Integrase_dom_put"/>
</dbReference>